<dbReference type="InterPro" id="IPR006073">
    <property type="entry name" value="GTP-bd"/>
</dbReference>
<evidence type="ECO:0000313" key="11">
    <source>
        <dbReference type="EMBL" id="KAK1442463.1"/>
    </source>
</evidence>
<keyword evidence="6 7" id="KW-0342">GTP-binding</keyword>
<feature type="chain" id="PRO_5042145540" description="GTPase Der" evidence="8">
    <location>
        <begin position="17"/>
        <end position="533"/>
    </location>
</feature>
<dbReference type="InterPro" id="IPR032859">
    <property type="entry name" value="KH_dom-like"/>
</dbReference>
<evidence type="ECO:0000256" key="4">
    <source>
        <dbReference type="ARBA" id="ARBA00022737"/>
    </source>
</evidence>
<feature type="domain" description="GTPase Der C-terminal KH-domain-like" evidence="10">
    <location>
        <begin position="427"/>
        <end position="504"/>
    </location>
</feature>
<keyword evidence="12" id="KW-1185">Reference proteome</keyword>
<keyword evidence="5 7" id="KW-0547">Nucleotide-binding</keyword>
<dbReference type="CDD" id="cd01894">
    <property type="entry name" value="EngA1"/>
    <property type="match status" value="1"/>
</dbReference>
<dbReference type="Gene3D" id="3.30.300.20">
    <property type="match status" value="1"/>
</dbReference>
<organism evidence="11 12">
    <name type="scientific">Babesia gibsoni</name>
    <dbReference type="NCBI Taxonomy" id="33632"/>
    <lineage>
        <taxon>Eukaryota</taxon>
        <taxon>Sar</taxon>
        <taxon>Alveolata</taxon>
        <taxon>Apicomplexa</taxon>
        <taxon>Aconoidasida</taxon>
        <taxon>Piroplasmida</taxon>
        <taxon>Babesiidae</taxon>
        <taxon>Babesia</taxon>
    </lineage>
</organism>
<keyword evidence="3" id="KW-0690">Ribosome biogenesis</keyword>
<dbReference type="CDD" id="cd01895">
    <property type="entry name" value="EngA2"/>
    <property type="match status" value="1"/>
</dbReference>
<dbReference type="EMBL" id="JAVEPI010000004">
    <property type="protein sequence ID" value="KAK1442463.1"/>
    <property type="molecule type" value="Genomic_DNA"/>
</dbReference>
<dbReference type="InterPro" id="IPR005225">
    <property type="entry name" value="Small_GTP-bd"/>
</dbReference>
<dbReference type="Pfam" id="PF14714">
    <property type="entry name" value="KH_dom-like"/>
    <property type="match status" value="1"/>
</dbReference>
<evidence type="ECO:0000256" key="7">
    <source>
        <dbReference type="RuleBase" id="RU004481"/>
    </source>
</evidence>
<dbReference type="GO" id="GO:0005525">
    <property type="term" value="F:GTP binding"/>
    <property type="evidence" value="ECO:0007669"/>
    <property type="project" value="UniProtKB-KW"/>
</dbReference>
<gene>
    <name evidence="11" type="ORF">BgAZ_404930</name>
</gene>
<feature type="domain" description="G" evidence="9">
    <location>
        <begin position="252"/>
        <end position="367"/>
    </location>
</feature>
<dbReference type="HAMAP" id="MF_00195">
    <property type="entry name" value="GTPase_Der"/>
    <property type="match status" value="1"/>
</dbReference>
<dbReference type="NCBIfam" id="TIGR03594">
    <property type="entry name" value="GTPase_EngA"/>
    <property type="match status" value="1"/>
</dbReference>
<dbReference type="PANTHER" id="PTHR43834">
    <property type="entry name" value="GTPASE DER"/>
    <property type="match status" value="1"/>
</dbReference>
<accession>A0AAD8LN47</accession>
<reference evidence="11" key="1">
    <citation type="submission" date="2023-08" db="EMBL/GenBank/DDBJ databases">
        <title>Draft sequence of the Babesia gibsoni genome.</title>
        <authorList>
            <person name="Yamagishi J.Y."/>
            <person name="Xuan X.X."/>
        </authorList>
    </citation>
    <scope>NUCLEOTIDE SEQUENCE</scope>
    <source>
        <strain evidence="11">Azabu</strain>
    </source>
</reference>
<dbReference type="PRINTS" id="PR00326">
    <property type="entry name" value="GTP1OBG"/>
</dbReference>
<comment type="caution">
    <text evidence="11">The sequence shown here is derived from an EMBL/GenBank/DDBJ whole genome shotgun (WGS) entry which is preliminary data.</text>
</comment>
<evidence type="ECO:0000313" key="12">
    <source>
        <dbReference type="Proteomes" id="UP001230268"/>
    </source>
</evidence>
<keyword evidence="8" id="KW-0732">Signal</keyword>
<dbReference type="PANTHER" id="PTHR43834:SF2">
    <property type="entry name" value="GTPASE DER"/>
    <property type="match status" value="1"/>
</dbReference>
<dbReference type="FunFam" id="3.30.300.20:FF:000004">
    <property type="entry name" value="GTPase Der"/>
    <property type="match status" value="1"/>
</dbReference>
<dbReference type="GO" id="GO:0042254">
    <property type="term" value="P:ribosome biogenesis"/>
    <property type="evidence" value="ECO:0007669"/>
    <property type="project" value="UniProtKB-KW"/>
</dbReference>
<evidence type="ECO:0000256" key="8">
    <source>
        <dbReference type="SAM" id="SignalP"/>
    </source>
</evidence>
<dbReference type="SUPFAM" id="SSF52540">
    <property type="entry name" value="P-loop containing nucleoside triphosphate hydrolases"/>
    <property type="match status" value="2"/>
</dbReference>
<keyword evidence="4 7" id="KW-0677">Repeat</keyword>
<evidence type="ECO:0000256" key="1">
    <source>
        <dbReference type="ARBA" id="ARBA00008279"/>
    </source>
</evidence>
<dbReference type="Gene3D" id="3.40.50.300">
    <property type="entry name" value="P-loop containing nucleotide triphosphate hydrolases"/>
    <property type="match status" value="2"/>
</dbReference>
<feature type="domain" description="G" evidence="9">
    <location>
        <begin position="75"/>
        <end position="195"/>
    </location>
</feature>
<evidence type="ECO:0000256" key="6">
    <source>
        <dbReference type="ARBA" id="ARBA00023134"/>
    </source>
</evidence>
<evidence type="ECO:0000256" key="5">
    <source>
        <dbReference type="ARBA" id="ARBA00022741"/>
    </source>
</evidence>
<dbReference type="InterPro" id="IPR015946">
    <property type="entry name" value="KH_dom-like_a/b"/>
</dbReference>
<sequence length="533" mass="60080">MIIWLLISLWCPKLLAEAFRRAGSNTIQQYHGRVPYSVKPHASINSVSVPGERYSGDSGDAIEYARSTCTEAPVVAIVGRANVGKSSLFNRISRQFHRGSIVSDVPGTTRDRQYALADWEGRYFRLIDTGGLEDSSEYAEPIKEQIRESLNEASVAIVVVDGQVGVTEGDMEVRNYIFDVTKARKDLKVLLCVNKCETFHFGDVLAEQFWRMGLGQPYPVSAHHGTDIAELLNKCVEEFGHSTIEDHRDVVISFVGRPNCGKSSLVNLLSGRNRCLVSPMEGTTLDTVEVSLSRDGKEYILIDTAGMRLLAKDRISFLPKGRSLRAIRKSDVCVLVIDANWGISKNDLKMAEEIRTESRAAVIVCNKWDLIDKDPTVHKNAVSYVKEKLHWLSYADVLFTSAKSGQRVANILDACDRAYEQFCKSFSTALLNEILREATFLQKPPVTHGKRLNIYYACQVHSKPPGIALFCNDERLMTEDYAEYLEVFFRRSLNLTGSPIRWYPRAKRNRNVVPDLRNRSIPPRYSAREMLSL</sequence>
<protein>
    <recommendedName>
        <fullName evidence="2 7">GTPase Der</fullName>
    </recommendedName>
</protein>
<evidence type="ECO:0000256" key="2">
    <source>
        <dbReference type="ARBA" id="ARBA00020953"/>
    </source>
</evidence>
<dbReference type="PIRSF" id="PIRSF006485">
    <property type="entry name" value="GTP-binding_EngA"/>
    <property type="match status" value="1"/>
</dbReference>
<name>A0AAD8LN47_BABGI</name>
<dbReference type="AlphaFoldDB" id="A0AAD8LN47"/>
<dbReference type="InterPro" id="IPR027417">
    <property type="entry name" value="P-loop_NTPase"/>
</dbReference>
<evidence type="ECO:0000259" key="10">
    <source>
        <dbReference type="Pfam" id="PF14714"/>
    </source>
</evidence>
<dbReference type="Pfam" id="PF01926">
    <property type="entry name" value="MMR_HSR1"/>
    <property type="match status" value="2"/>
</dbReference>
<dbReference type="NCBIfam" id="TIGR00231">
    <property type="entry name" value="small_GTP"/>
    <property type="match status" value="2"/>
</dbReference>
<proteinExistence type="inferred from homology"/>
<feature type="signal peptide" evidence="8">
    <location>
        <begin position="1"/>
        <end position="16"/>
    </location>
</feature>
<evidence type="ECO:0000256" key="3">
    <source>
        <dbReference type="ARBA" id="ARBA00022517"/>
    </source>
</evidence>
<comment type="similarity">
    <text evidence="1 7">Belongs to the TRAFAC class TrmE-Era-EngA-EngB-Septin-like GTPase superfamily. EngA (Der) GTPase family.</text>
</comment>
<comment type="function">
    <text evidence="7">GTPase that plays an essential role in the late steps of ribosome biogenesis.</text>
</comment>
<evidence type="ECO:0000259" key="9">
    <source>
        <dbReference type="Pfam" id="PF01926"/>
    </source>
</evidence>
<dbReference type="InterPro" id="IPR016484">
    <property type="entry name" value="GTPase_Der"/>
</dbReference>
<dbReference type="Proteomes" id="UP001230268">
    <property type="component" value="Unassembled WGS sequence"/>
</dbReference>